<dbReference type="CDD" id="cd09917">
    <property type="entry name" value="F-box_SF"/>
    <property type="match status" value="1"/>
</dbReference>
<reference evidence="3" key="1">
    <citation type="journal article" date="2012" name="Nature">
        <title>A physical, genetic and functional sequence assembly of the barley genome.</title>
        <authorList>
            <consortium name="The International Barley Genome Sequencing Consortium"/>
            <person name="Mayer K.F."/>
            <person name="Waugh R."/>
            <person name="Brown J.W."/>
            <person name="Schulman A."/>
            <person name="Langridge P."/>
            <person name="Platzer M."/>
            <person name="Fincher G.B."/>
            <person name="Muehlbauer G.J."/>
            <person name="Sato K."/>
            <person name="Close T.J."/>
            <person name="Wise R.P."/>
            <person name="Stein N."/>
        </authorList>
    </citation>
    <scope>NUCLEOTIDE SEQUENCE [LARGE SCALE GENOMIC DNA]</scope>
    <source>
        <strain evidence="3">cv. Morex</strain>
    </source>
</reference>
<dbReference type="Pfam" id="PF03478">
    <property type="entry name" value="Beta-prop_KIB1-4"/>
    <property type="match status" value="1"/>
</dbReference>
<accession>A0A8I6WRQ6</accession>
<protein>
    <recommendedName>
        <fullName evidence="1">F-box domain-containing protein</fullName>
    </recommendedName>
</protein>
<dbReference type="InterPro" id="IPR005174">
    <property type="entry name" value="KIB1-4_b-propeller"/>
</dbReference>
<sequence>MEDGRIQTTPDLPQDILMDIFTTFEIPDLVRAGSVCASWRSAYQTLRNHGLYKHSQTPCLFYTSESDAENTARLYSLVEKKVYRLALPDPPIRTRTLIGSSPQGLLVTVDDKSEMHLLNPITGQQIALPSVITIKQEEEKDTLWC</sequence>
<dbReference type="SUPFAM" id="SSF81383">
    <property type="entry name" value="F-box domain"/>
    <property type="match status" value="1"/>
</dbReference>
<reference evidence="2" key="3">
    <citation type="submission" date="2022-01" db="UniProtKB">
        <authorList>
            <consortium name="EnsemblPlants"/>
        </authorList>
    </citation>
    <scope>IDENTIFICATION</scope>
    <source>
        <strain evidence="2">subsp. vulgare</strain>
    </source>
</reference>
<evidence type="ECO:0000259" key="1">
    <source>
        <dbReference type="PROSITE" id="PS50181"/>
    </source>
</evidence>
<dbReference type="Gramene" id="HORVU.MOREX.r3.2HG0116170.1">
    <property type="protein sequence ID" value="HORVU.MOREX.r3.2HG0116170.1"/>
    <property type="gene ID" value="HORVU.MOREX.r3.2HG0116170"/>
</dbReference>
<dbReference type="AlphaFoldDB" id="A0A8I6WRQ6"/>
<evidence type="ECO:0000313" key="3">
    <source>
        <dbReference type="Proteomes" id="UP000011116"/>
    </source>
</evidence>
<dbReference type="Proteomes" id="UP000011116">
    <property type="component" value="Chromosome 2H"/>
</dbReference>
<feature type="domain" description="F-box" evidence="1">
    <location>
        <begin position="6"/>
        <end position="55"/>
    </location>
</feature>
<dbReference type="PANTHER" id="PTHR44586:SF21">
    <property type="entry name" value="F-BOX DOMAIN-CONTAINING PROTEIN"/>
    <property type="match status" value="1"/>
</dbReference>
<dbReference type="PROSITE" id="PS50181">
    <property type="entry name" value="FBOX"/>
    <property type="match status" value="1"/>
</dbReference>
<name>A0A8I6WRQ6_HORVV</name>
<dbReference type="Pfam" id="PF12937">
    <property type="entry name" value="F-box-like"/>
    <property type="match status" value="1"/>
</dbReference>
<proteinExistence type="predicted"/>
<dbReference type="Gramene" id="HORVU.MOREX.r2.2HG0095460.1">
    <property type="protein sequence ID" value="HORVU.MOREX.r2.2HG0095460.1"/>
    <property type="gene ID" value="HORVU.MOREX.r2.2HG0095460"/>
</dbReference>
<dbReference type="PANTHER" id="PTHR44586">
    <property type="entry name" value="F-BOX DOMAIN CONTAINING PROTEIN, EXPRESSED"/>
    <property type="match status" value="1"/>
</dbReference>
<dbReference type="Gene3D" id="1.20.1280.50">
    <property type="match status" value="1"/>
</dbReference>
<reference evidence="2" key="2">
    <citation type="submission" date="2020-10" db="EMBL/GenBank/DDBJ databases">
        <authorList>
            <person name="Scholz U."/>
            <person name="Mascher M."/>
            <person name="Fiebig A."/>
        </authorList>
    </citation>
    <scope>NUCLEOTIDE SEQUENCE [LARGE SCALE GENOMIC DNA]</scope>
    <source>
        <strain evidence="2">cv. Morex</strain>
    </source>
</reference>
<dbReference type="EnsemblPlants" id="HORVU.MOREX.r3.2HG0116170.1">
    <property type="protein sequence ID" value="HORVU.MOREX.r3.2HG0116170.1"/>
    <property type="gene ID" value="HORVU.MOREX.r3.2HG0116170"/>
</dbReference>
<evidence type="ECO:0000313" key="2">
    <source>
        <dbReference type="EnsemblPlants" id="HORVU.MOREX.r3.2HG0116170.1"/>
    </source>
</evidence>
<keyword evidence="3" id="KW-1185">Reference proteome</keyword>
<dbReference type="InterPro" id="IPR036047">
    <property type="entry name" value="F-box-like_dom_sf"/>
</dbReference>
<dbReference type="InterPro" id="IPR001810">
    <property type="entry name" value="F-box_dom"/>
</dbReference>
<organism evidence="2 3">
    <name type="scientific">Hordeum vulgare subsp. vulgare</name>
    <name type="common">Domesticated barley</name>
    <dbReference type="NCBI Taxonomy" id="112509"/>
    <lineage>
        <taxon>Eukaryota</taxon>
        <taxon>Viridiplantae</taxon>
        <taxon>Streptophyta</taxon>
        <taxon>Embryophyta</taxon>
        <taxon>Tracheophyta</taxon>
        <taxon>Spermatophyta</taxon>
        <taxon>Magnoliopsida</taxon>
        <taxon>Liliopsida</taxon>
        <taxon>Poales</taxon>
        <taxon>Poaceae</taxon>
        <taxon>BOP clade</taxon>
        <taxon>Pooideae</taxon>
        <taxon>Triticodae</taxon>
        <taxon>Triticeae</taxon>
        <taxon>Hordeinae</taxon>
        <taxon>Hordeum</taxon>
    </lineage>
</organism>